<accession>A0A7X6RTD2</accession>
<comment type="caution">
    <text evidence="3">The sequence shown here is derived from an EMBL/GenBank/DDBJ whole genome shotgun (WGS) entry which is preliminary data.</text>
</comment>
<keyword evidence="2" id="KW-0812">Transmembrane</keyword>
<gene>
    <name evidence="3" type="ORF">HGB44_30525</name>
</gene>
<feature type="compositionally biased region" description="Basic and acidic residues" evidence="1">
    <location>
        <begin position="42"/>
        <end position="57"/>
    </location>
</feature>
<protein>
    <submittedName>
        <fullName evidence="3">Uncharacterized protein</fullName>
    </submittedName>
</protein>
<evidence type="ECO:0000256" key="2">
    <source>
        <dbReference type="SAM" id="Phobius"/>
    </source>
</evidence>
<proteinExistence type="predicted"/>
<dbReference type="Proteomes" id="UP000553209">
    <property type="component" value="Unassembled WGS sequence"/>
</dbReference>
<sequence length="112" mass="11740">MATAPPARTADLRDEIATALSIGRELGPEFDTEVADSLATRMESEAAPKRAGERERSGSATRSTRTLKAAGWGTLGIAAAAWAAESAPEALSPWGILAVVAVVLHVVRTWRS</sequence>
<evidence type="ECO:0000256" key="1">
    <source>
        <dbReference type="SAM" id="MobiDB-lite"/>
    </source>
</evidence>
<evidence type="ECO:0000313" key="3">
    <source>
        <dbReference type="EMBL" id="NKZ01966.1"/>
    </source>
</evidence>
<dbReference type="RefSeq" id="WP_061081463.1">
    <property type="nucleotide sequence ID" value="NZ_JAAXPG010000049.1"/>
</dbReference>
<evidence type="ECO:0000313" key="4">
    <source>
        <dbReference type="Proteomes" id="UP000553209"/>
    </source>
</evidence>
<feature type="transmembrane region" description="Helical" evidence="2">
    <location>
        <begin position="66"/>
        <end position="84"/>
    </location>
</feature>
<reference evidence="3 4" key="1">
    <citation type="submission" date="2020-04" db="EMBL/GenBank/DDBJ databases">
        <title>MicrobeNet Type strains.</title>
        <authorList>
            <person name="Nicholson A.C."/>
        </authorList>
    </citation>
    <scope>NUCLEOTIDE SEQUENCE [LARGE SCALE GENOMIC DNA]</scope>
    <source>
        <strain evidence="3 4">ATCC 23612</strain>
    </source>
</reference>
<organism evidence="3 4">
    <name type="scientific">Nocardiopsis alborubida</name>
    <dbReference type="NCBI Taxonomy" id="146802"/>
    <lineage>
        <taxon>Bacteria</taxon>
        <taxon>Bacillati</taxon>
        <taxon>Actinomycetota</taxon>
        <taxon>Actinomycetes</taxon>
        <taxon>Streptosporangiales</taxon>
        <taxon>Nocardiopsidaceae</taxon>
        <taxon>Nocardiopsis</taxon>
    </lineage>
</organism>
<keyword evidence="4" id="KW-1185">Reference proteome</keyword>
<feature type="region of interest" description="Disordered" evidence="1">
    <location>
        <begin position="39"/>
        <end position="65"/>
    </location>
</feature>
<keyword evidence="2" id="KW-0472">Membrane</keyword>
<keyword evidence="2" id="KW-1133">Transmembrane helix</keyword>
<feature type="transmembrane region" description="Helical" evidence="2">
    <location>
        <begin position="90"/>
        <end position="107"/>
    </location>
</feature>
<name>A0A7X6RTD2_9ACTN</name>
<dbReference type="EMBL" id="JAAXPG010000049">
    <property type="protein sequence ID" value="NKZ01966.1"/>
    <property type="molecule type" value="Genomic_DNA"/>
</dbReference>
<dbReference type="AlphaFoldDB" id="A0A7X6RTD2"/>